<dbReference type="Proteomes" id="UP000027138">
    <property type="component" value="Unassembled WGS sequence"/>
</dbReference>
<evidence type="ECO:0000313" key="2">
    <source>
        <dbReference type="Proteomes" id="UP000027138"/>
    </source>
</evidence>
<gene>
    <name evidence="1" type="ORF">JCGZ_11181</name>
</gene>
<keyword evidence="2" id="KW-1185">Reference proteome</keyword>
<name>A0A067KSL5_JATCU</name>
<protein>
    <submittedName>
        <fullName evidence="1">Uncharacterized protein</fullName>
    </submittedName>
</protein>
<accession>A0A067KSL5</accession>
<evidence type="ECO:0000313" key="1">
    <source>
        <dbReference type="EMBL" id="KDP34819.1"/>
    </source>
</evidence>
<organism evidence="1 2">
    <name type="scientific">Jatropha curcas</name>
    <name type="common">Barbados nut</name>
    <dbReference type="NCBI Taxonomy" id="180498"/>
    <lineage>
        <taxon>Eukaryota</taxon>
        <taxon>Viridiplantae</taxon>
        <taxon>Streptophyta</taxon>
        <taxon>Embryophyta</taxon>
        <taxon>Tracheophyta</taxon>
        <taxon>Spermatophyta</taxon>
        <taxon>Magnoliopsida</taxon>
        <taxon>eudicotyledons</taxon>
        <taxon>Gunneridae</taxon>
        <taxon>Pentapetalae</taxon>
        <taxon>rosids</taxon>
        <taxon>fabids</taxon>
        <taxon>Malpighiales</taxon>
        <taxon>Euphorbiaceae</taxon>
        <taxon>Crotonoideae</taxon>
        <taxon>Jatropheae</taxon>
        <taxon>Jatropha</taxon>
    </lineage>
</organism>
<reference evidence="1 2" key="1">
    <citation type="journal article" date="2014" name="PLoS ONE">
        <title>Global Analysis of Gene Expression Profiles in Physic Nut (Jatropha curcas L.) Seedlings Exposed to Salt Stress.</title>
        <authorList>
            <person name="Zhang L."/>
            <person name="Zhang C."/>
            <person name="Wu P."/>
            <person name="Chen Y."/>
            <person name="Li M."/>
            <person name="Jiang H."/>
            <person name="Wu G."/>
        </authorList>
    </citation>
    <scope>NUCLEOTIDE SEQUENCE [LARGE SCALE GENOMIC DNA]</scope>
    <source>
        <strain evidence="2">cv. GZQX0401</strain>
        <tissue evidence="1">Young leaves</tissue>
    </source>
</reference>
<dbReference type="AlphaFoldDB" id="A0A067KSL5"/>
<sequence length="165" mass="17619">MEFSQMGVKCQLLEMTGFVEASLSCICKARREENSVSRGLAGVLPAGHRTAAAAAVHGGRKIVPLLDLSSAYTPKPKNSQGIRIHASFVPLVSRSVRTKLDSRSITAFNGTSAIRAPSSKLIDGKHFGGGWKLSQRYKVSRLPPSARRAVVGIAVPTKKRGLSHA</sequence>
<proteinExistence type="predicted"/>
<dbReference type="EMBL" id="KK914503">
    <property type="protein sequence ID" value="KDP34819.1"/>
    <property type="molecule type" value="Genomic_DNA"/>
</dbReference>